<dbReference type="Pfam" id="PF01794">
    <property type="entry name" value="Ferric_reduct"/>
    <property type="match status" value="1"/>
</dbReference>
<feature type="transmembrane region" description="Helical" evidence="5">
    <location>
        <begin position="30"/>
        <end position="51"/>
    </location>
</feature>
<evidence type="ECO:0000259" key="6">
    <source>
        <dbReference type="Pfam" id="PF01794"/>
    </source>
</evidence>
<keyword evidence="3 5" id="KW-1133">Transmembrane helix</keyword>
<evidence type="ECO:0000256" key="2">
    <source>
        <dbReference type="ARBA" id="ARBA00022692"/>
    </source>
</evidence>
<gene>
    <name evidence="7" type="ORF">ACFSL4_11385</name>
</gene>
<keyword evidence="8" id="KW-1185">Reference proteome</keyword>
<name>A0ABW4IS50_9ACTN</name>
<evidence type="ECO:0000313" key="7">
    <source>
        <dbReference type="EMBL" id="MFD1658795.1"/>
    </source>
</evidence>
<evidence type="ECO:0000256" key="1">
    <source>
        <dbReference type="ARBA" id="ARBA00004141"/>
    </source>
</evidence>
<accession>A0ABW4IS50</accession>
<evidence type="ECO:0000256" key="3">
    <source>
        <dbReference type="ARBA" id="ARBA00022989"/>
    </source>
</evidence>
<feature type="transmembrane region" description="Helical" evidence="5">
    <location>
        <begin position="110"/>
        <end position="130"/>
    </location>
</feature>
<feature type="transmembrane region" description="Helical" evidence="5">
    <location>
        <begin position="165"/>
        <end position="186"/>
    </location>
</feature>
<keyword evidence="2 5" id="KW-0812">Transmembrane</keyword>
<feature type="transmembrane region" description="Helical" evidence="5">
    <location>
        <begin position="142"/>
        <end position="159"/>
    </location>
</feature>
<reference evidence="8" key="1">
    <citation type="journal article" date="2019" name="Int. J. Syst. Evol. Microbiol.">
        <title>The Global Catalogue of Microorganisms (GCM) 10K type strain sequencing project: providing services to taxonomists for standard genome sequencing and annotation.</title>
        <authorList>
            <consortium name="The Broad Institute Genomics Platform"/>
            <consortium name="The Broad Institute Genome Sequencing Center for Infectious Disease"/>
            <person name="Wu L."/>
            <person name="Ma J."/>
        </authorList>
    </citation>
    <scope>NUCLEOTIDE SEQUENCE [LARGE SCALE GENOMIC DNA]</scope>
    <source>
        <strain evidence="8">CGMCC 1.12470</strain>
    </source>
</reference>
<feature type="transmembrane region" description="Helical" evidence="5">
    <location>
        <begin position="198"/>
        <end position="217"/>
    </location>
</feature>
<comment type="caution">
    <text evidence="7">The sequence shown here is derived from an EMBL/GenBank/DDBJ whole genome shotgun (WGS) entry which is preliminary data.</text>
</comment>
<proteinExistence type="predicted"/>
<feature type="transmembrane region" description="Helical" evidence="5">
    <location>
        <begin position="72"/>
        <end position="90"/>
    </location>
</feature>
<dbReference type="Proteomes" id="UP001597261">
    <property type="component" value="Unassembled WGS sequence"/>
</dbReference>
<keyword evidence="4 5" id="KW-0472">Membrane</keyword>
<dbReference type="InterPro" id="IPR013130">
    <property type="entry name" value="Fe3_Rdtase_TM_dom"/>
</dbReference>
<organism evidence="7 8">
    <name type="scientific">Streptomyces caeni</name>
    <dbReference type="NCBI Taxonomy" id="2307231"/>
    <lineage>
        <taxon>Bacteria</taxon>
        <taxon>Bacillati</taxon>
        <taxon>Actinomycetota</taxon>
        <taxon>Actinomycetes</taxon>
        <taxon>Kitasatosporales</taxon>
        <taxon>Streptomycetaceae</taxon>
        <taxon>Streptomyces</taxon>
    </lineage>
</organism>
<comment type="subcellular location">
    <subcellularLocation>
        <location evidence="1">Membrane</location>
        <topology evidence="1">Multi-pass membrane protein</topology>
    </subcellularLocation>
</comment>
<evidence type="ECO:0000313" key="8">
    <source>
        <dbReference type="Proteomes" id="UP001597261"/>
    </source>
</evidence>
<dbReference type="EMBL" id="JBHUDX010000027">
    <property type="protein sequence ID" value="MFD1658795.1"/>
    <property type="molecule type" value="Genomic_DNA"/>
</dbReference>
<feature type="domain" description="Ferric oxidoreductase" evidence="6">
    <location>
        <begin position="31"/>
        <end position="151"/>
    </location>
</feature>
<evidence type="ECO:0000256" key="4">
    <source>
        <dbReference type="ARBA" id="ARBA00023136"/>
    </source>
</evidence>
<evidence type="ECO:0000256" key="5">
    <source>
        <dbReference type="SAM" id="Phobius"/>
    </source>
</evidence>
<sequence length="243" mass="25841">MTTMPLTTAPLALPFEVSFDGPGLWYATRATGLVALLLLTLCVTLGVLTTVRFTSPKWPRFVTVGLHNNTSLLTAVFLALHVLTTVVDSYTDIRLTDAFLPFAANYRPVWLGLGTVASDLLIALIVTSLVRVRMGHRGWRAIHWLAYVSWPVSVVHALGTGTDPATVWGSALVLVCLGAVLGASVWRLATGWPERRGLRLAVATAVVAVVLAGWGWASSGPLAPGWSQRALAPVPPASATRAS</sequence>
<dbReference type="RefSeq" id="WP_381081262.1">
    <property type="nucleotide sequence ID" value="NZ_JBHUDX010000027.1"/>
</dbReference>
<protein>
    <submittedName>
        <fullName evidence="7">Ferric reductase-like transmembrane domain-containing protein</fullName>
    </submittedName>
</protein>